<feature type="compositionally biased region" description="Low complexity" evidence="1">
    <location>
        <begin position="65"/>
        <end position="80"/>
    </location>
</feature>
<accession>A0A1I4I4M1</accession>
<sequence>MLIVCPACASEYRIDAEKVGAAGRSVRCAACRETWFIGPDDVAAGVLAEMNAEADPFNAALDSQAPEPAAPATPAAAIEEPAPRRRPPPKAARKPKRTGARRLSPAFAAGLAAAALLPLALLGRATVVRAMPQTAALYAGIGLAVNLRGIDFVDIAAFQTPAEGAEPARLVVEGDLVGVARERVTVPPVEIEVRDEHGQSLYRWSVPGPRAALEPGERARFKASLSAPPAQGRRIEVRFAETRPAAATEER</sequence>
<dbReference type="RefSeq" id="WP_091949266.1">
    <property type="nucleotide sequence ID" value="NZ_FOSV01000016.1"/>
</dbReference>
<feature type="region of interest" description="Disordered" evidence="1">
    <location>
        <begin position="62"/>
        <end position="100"/>
    </location>
</feature>
<dbReference type="OrthoDB" id="7159357at2"/>
<dbReference type="InterPro" id="IPR011723">
    <property type="entry name" value="Znf/thioredoxin_put"/>
</dbReference>
<proteinExistence type="predicted"/>
<evidence type="ECO:0000313" key="5">
    <source>
        <dbReference type="Proteomes" id="UP000198804"/>
    </source>
</evidence>
<feature type="transmembrane region" description="Helical" evidence="2">
    <location>
        <begin position="103"/>
        <end position="123"/>
    </location>
</feature>
<dbReference type="Pfam" id="PF13717">
    <property type="entry name" value="Zn_ribbon_4"/>
    <property type="match status" value="1"/>
</dbReference>
<evidence type="ECO:0000256" key="1">
    <source>
        <dbReference type="SAM" id="MobiDB-lite"/>
    </source>
</evidence>
<feature type="domain" description="Zinc finger/thioredoxin putative" evidence="3">
    <location>
        <begin position="1"/>
        <end position="36"/>
    </location>
</feature>
<evidence type="ECO:0000313" key="4">
    <source>
        <dbReference type="EMBL" id="SFL48676.1"/>
    </source>
</evidence>
<keyword evidence="2" id="KW-1133">Transmembrane helix</keyword>
<gene>
    <name evidence="4" type="ORF">SAMN04488125_11633</name>
</gene>
<reference evidence="5" key="1">
    <citation type="submission" date="2016-10" db="EMBL/GenBank/DDBJ databases">
        <authorList>
            <person name="Varghese N."/>
            <person name="Submissions S."/>
        </authorList>
    </citation>
    <scope>NUCLEOTIDE SEQUENCE [LARGE SCALE GENOMIC DNA]</scope>
    <source>
        <strain evidence="5">CGMCC 1.6474</strain>
    </source>
</reference>
<dbReference type="STRING" id="414703.SAMN04488125_11633"/>
<organism evidence="4 5">
    <name type="scientific">Methylorubrum salsuginis</name>
    <dbReference type="NCBI Taxonomy" id="414703"/>
    <lineage>
        <taxon>Bacteria</taxon>
        <taxon>Pseudomonadati</taxon>
        <taxon>Pseudomonadota</taxon>
        <taxon>Alphaproteobacteria</taxon>
        <taxon>Hyphomicrobiales</taxon>
        <taxon>Methylobacteriaceae</taxon>
        <taxon>Methylorubrum</taxon>
    </lineage>
</organism>
<name>A0A1I4I4M1_9HYPH</name>
<dbReference type="AlphaFoldDB" id="A0A1I4I4M1"/>
<protein>
    <submittedName>
        <fullName evidence="4">MJ0042 family finger-like domain-containing protein</fullName>
    </submittedName>
</protein>
<dbReference type="EMBL" id="FOSV01000016">
    <property type="protein sequence ID" value="SFL48676.1"/>
    <property type="molecule type" value="Genomic_DNA"/>
</dbReference>
<keyword evidence="5" id="KW-1185">Reference proteome</keyword>
<feature type="compositionally biased region" description="Basic residues" evidence="1">
    <location>
        <begin position="84"/>
        <end position="100"/>
    </location>
</feature>
<evidence type="ECO:0000256" key="2">
    <source>
        <dbReference type="SAM" id="Phobius"/>
    </source>
</evidence>
<evidence type="ECO:0000259" key="3">
    <source>
        <dbReference type="Pfam" id="PF13717"/>
    </source>
</evidence>
<dbReference type="NCBIfam" id="TIGR02098">
    <property type="entry name" value="MJ0042_CXXC"/>
    <property type="match status" value="1"/>
</dbReference>
<keyword evidence="2" id="KW-0472">Membrane</keyword>
<keyword evidence="2" id="KW-0812">Transmembrane</keyword>
<dbReference type="Proteomes" id="UP000198804">
    <property type="component" value="Unassembled WGS sequence"/>
</dbReference>